<dbReference type="GO" id="GO:0016702">
    <property type="term" value="F:oxidoreductase activity, acting on single donors with incorporation of molecular oxygen, incorporation of two atoms of oxygen"/>
    <property type="evidence" value="ECO:0007669"/>
    <property type="project" value="InterPro"/>
</dbReference>
<dbReference type="PANTHER" id="PTHR11771">
    <property type="entry name" value="LIPOXYGENASE"/>
    <property type="match status" value="1"/>
</dbReference>
<dbReference type="PROSITE" id="PS51393">
    <property type="entry name" value="LIPOXYGENASE_3"/>
    <property type="match status" value="1"/>
</dbReference>
<feature type="binding site" evidence="6">
    <location>
        <position position="385"/>
    </location>
    <ligand>
        <name>Fe cation</name>
        <dbReference type="ChEBI" id="CHEBI:24875"/>
        <note>catalytic</note>
    </ligand>
</feature>
<dbReference type="PRINTS" id="PR00087">
    <property type="entry name" value="LIPOXYGENASE"/>
</dbReference>
<evidence type="ECO:0000259" key="8">
    <source>
        <dbReference type="PROSITE" id="PS51393"/>
    </source>
</evidence>
<organism evidence="9 10">
    <name type="scientific">Anguilla anguilla</name>
    <name type="common">European freshwater eel</name>
    <name type="synonym">Muraena anguilla</name>
    <dbReference type="NCBI Taxonomy" id="7936"/>
    <lineage>
        <taxon>Eukaryota</taxon>
        <taxon>Metazoa</taxon>
        <taxon>Chordata</taxon>
        <taxon>Craniata</taxon>
        <taxon>Vertebrata</taxon>
        <taxon>Euteleostomi</taxon>
        <taxon>Actinopterygii</taxon>
        <taxon>Neopterygii</taxon>
        <taxon>Teleostei</taxon>
        <taxon>Anguilliformes</taxon>
        <taxon>Anguillidae</taxon>
        <taxon>Anguilla</taxon>
    </lineage>
</organism>
<dbReference type="AlphaFoldDB" id="A0A9D3MPU2"/>
<gene>
    <name evidence="9" type="ORF">ANANG_G00089550</name>
</gene>
<dbReference type="InterPro" id="IPR001885">
    <property type="entry name" value="LipOase_mml"/>
</dbReference>
<evidence type="ECO:0000256" key="1">
    <source>
        <dbReference type="ARBA" id="ARBA00009419"/>
    </source>
</evidence>
<name>A0A9D3MPU2_ANGAN</name>
<evidence type="ECO:0000313" key="10">
    <source>
        <dbReference type="Proteomes" id="UP001044222"/>
    </source>
</evidence>
<dbReference type="EMBL" id="JAFIRN010000004">
    <property type="protein sequence ID" value="KAG5851110.1"/>
    <property type="molecule type" value="Genomic_DNA"/>
</dbReference>
<feature type="binding site" evidence="6">
    <location>
        <position position="684"/>
    </location>
    <ligand>
        <name>Fe cation</name>
        <dbReference type="ChEBI" id="CHEBI:24875"/>
        <note>catalytic</note>
    </ligand>
</feature>
<keyword evidence="5 6" id="KW-0408">Iron</keyword>
<feature type="binding site" evidence="6">
    <location>
        <position position="390"/>
    </location>
    <ligand>
        <name>Fe cation</name>
        <dbReference type="ChEBI" id="CHEBI:24875"/>
        <note>catalytic</note>
    </ligand>
</feature>
<keyword evidence="3 7" id="KW-0223">Dioxygenase</keyword>
<sequence>MARYIVKVEPRPIDRIYIQFPESLGKKEYLIQDDTTIELNGEPKEITIRRESSWLRQFTSWRCSYVTVTSLDSEKECYFPVFREIYSAGPTIKENSAKLPQDDLSLERKESLLNNHTFQEKVGQHGKDQQVSRTESFTVVKEEASQESSTGKSLILSVLLGIISIVPEQLHFTHKPGLPGFVKGGNFFELPKELWFDTRKIVALIYNKVKIKAQTTFRRLWNFCRKWKKIDDIRNVFWFPSKKAEYISRHWKEDAFYGSLFLNGCNPIMIKRYTEDQQKIPTETLEKVYPDIKENIQNGSIYVVDYEILDGIAEGIVDKSPQFLAAPIMLLQQTEEELKPIAIQLNQKPGENNPVFTPQDKPEAWLLAKIWVRNSDFYIHELVSHLLRTHLMGEIFFIASYSMADQHPLSKILRATGRYTLPINITARNTLINKGGFFVEHTGIGNDEHWEVLKRATQEITYESLCLPDNVKHRGIEHLKNFYYRDDAMAIWDAIYNFVREVVNGCYTDDEEIHKDPELQEMVFFIYNYGFLQKSDCPSSLKTREEAIKYITMIMFTCSAQHAAVNHGQYDIYAWMPNGPTTMRKPEPKDKEVTEKDIMDTLPDIDTTLESMNVAHFLSQVPNDFVPLGQYPEEVAFEKHTREPILNFQSKLKEIEENIKRRSALQDFPYEYLYPAGMENSITI</sequence>
<feature type="domain" description="Lipoxygenase" evidence="8">
    <location>
        <begin position="173"/>
        <end position="684"/>
    </location>
</feature>
<evidence type="ECO:0000256" key="5">
    <source>
        <dbReference type="ARBA" id="ARBA00023004"/>
    </source>
</evidence>
<evidence type="ECO:0000313" key="9">
    <source>
        <dbReference type="EMBL" id="KAG5851110.1"/>
    </source>
</evidence>
<accession>A0A9D3MPU2</accession>
<evidence type="ECO:0000256" key="4">
    <source>
        <dbReference type="ARBA" id="ARBA00023002"/>
    </source>
</evidence>
<dbReference type="SUPFAM" id="SSF48484">
    <property type="entry name" value="Lipoxigenase"/>
    <property type="match status" value="1"/>
</dbReference>
<dbReference type="Pfam" id="PF00305">
    <property type="entry name" value="Lipoxygenase"/>
    <property type="match status" value="1"/>
</dbReference>
<evidence type="ECO:0000256" key="2">
    <source>
        <dbReference type="ARBA" id="ARBA00022723"/>
    </source>
</evidence>
<keyword evidence="2 6" id="KW-0479">Metal-binding</keyword>
<dbReference type="Gene3D" id="1.20.245.10">
    <property type="entry name" value="Lipoxygenase-1, Domain 5"/>
    <property type="match status" value="1"/>
</dbReference>
<dbReference type="GO" id="GO:0034440">
    <property type="term" value="P:lipid oxidation"/>
    <property type="evidence" value="ECO:0007669"/>
    <property type="project" value="InterPro"/>
</dbReference>
<dbReference type="InterPro" id="IPR036226">
    <property type="entry name" value="LipOase_C_sf"/>
</dbReference>
<keyword evidence="4 7" id="KW-0560">Oxidoreductase</keyword>
<feature type="binding site" evidence="6">
    <location>
        <position position="562"/>
    </location>
    <ligand>
        <name>Fe cation</name>
        <dbReference type="ChEBI" id="CHEBI:24875"/>
        <note>catalytic</note>
    </ligand>
</feature>
<dbReference type="PRINTS" id="PR00467">
    <property type="entry name" value="MAMLPOXGNASE"/>
</dbReference>
<keyword evidence="10" id="KW-1185">Reference proteome</keyword>
<comment type="similarity">
    <text evidence="1 7">Belongs to the lipoxygenase family.</text>
</comment>
<reference evidence="9" key="1">
    <citation type="submission" date="2021-01" db="EMBL/GenBank/DDBJ databases">
        <title>A chromosome-scale assembly of European eel, Anguilla anguilla.</title>
        <authorList>
            <person name="Henkel C."/>
            <person name="Jong-Raadsen S.A."/>
            <person name="Dufour S."/>
            <person name="Weltzien F.-A."/>
            <person name="Palstra A.P."/>
            <person name="Pelster B."/>
            <person name="Spaink H.P."/>
            <person name="Van Den Thillart G.E."/>
            <person name="Jansen H."/>
            <person name="Zahm M."/>
            <person name="Klopp C."/>
            <person name="Cedric C."/>
            <person name="Louis A."/>
            <person name="Berthelot C."/>
            <person name="Parey E."/>
            <person name="Roest Crollius H."/>
            <person name="Montfort J."/>
            <person name="Robinson-Rechavi M."/>
            <person name="Bucao C."/>
            <person name="Bouchez O."/>
            <person name="Gislard M."/>
            <person name="Lluch J."/>
            <person name="Milhes M."/>
            <person name="Lampietro C."/>
            <person name="Lopez Roques C."/>
            <person name="Donnadieu C."/>
            <person name="Braasch I."/>
            <person name="Desvignes T."/>
            <person name="Postlethwait J."/>
            <person name="Bobe J."/>
            <person name="Guiguen Y."/>
            <person name="Dirks R."/>
        </authorList>
    </citation>
    <scope>NUCLEOTIDE SEQUENCE</scope>
    <source>
        <strain evidence="9">Tag_6206</strain>
        <tissue evidence="9">Liver</tissue>
    </source>
</reference>
<dbReference type="GO" id="GO:0005506">
    <property type="term" value="F:iron ion binding"/>
    <property type="evidence" value="ECO:0007669"/>
    <property type="project" value="InterPro"/>
</dbReference>
<dbReference type="InterPro" id="IPR000907">
    <property type="entry name" value="LipOase"/>
</dbReference>
<evidence type="ECO:0000256" key="6">
    <source>
        <dbReference type="PIRSR" id="PIRSR601885-1"/>
    </source>
</evidence>
<comment type="caution">
    <text evidence="9">The sequence shown here is derived from an EMBL/GenBank/DDBJ whole genome shotgun (WGS) entry which is preliminary data.</text>
</comment>
<proteinExistence type="inferred from homology"/>
<protein>
    <recommendedName>
        <fullName evidence="8">Lipoxygenase domain-containing protein</fullName>
    </recommendedName>
</protein>
<comment type="cofactor">
    <cofactor evidence="6">
        <name>Fe cation</name>
        <dbReference type="ChEBI" id="CHEBI:24875"/>
    </cofactor>
    <text evidence="6">Binds 1 Fe cation per subunit.</text>
</comment>
<dbReference type="Gene3D" id="3.10.450.60">
    <property type="match status" value="1"/>
</dbReference>
<evidence type="ECO:0000256" key="3">
    <source>
        <dbReference type="ARBA" id="ARBA00022964"/>
    </source>
</evidence>
<dbReference type="PROSITE" id="PS00711">
    <property type="entry name" value="LIPOXYGENASE_1"/>
    <property type="match status" value="1"/>
</dbReference>
<dbReference type="InterPro" id="IPR020833">
    <property type="entry name" value="LipOase_Fe_BS"/>
</dbReference>
<evidence type="ECO:0000256" key="7">
    <source>
        <dbReference type="RuleBase" id="RU003974"/>
    </source>
</evidence>
<dbReference type="Proteomes" id="UP001044222">
    <property type="component" value="Unassembled WGS sequence"/>
</dbReference>
<dbReference type="InterPro" id="IPR013819">
    <property type="entry name" value="LipOase_C"/>
</dbReference>